<feature type="region of interest" description="Disordered" evidence="1">
    <location>
        <begin position="32"/>
        <end position="63"/>
    </location>
</feature>
<dbReference type="EMBL" id="MT143867">
    <property type="protein sequence ID" value="QJB03980.1"/>
    <property type="molecule type" value="Genomic_DNA"/>
</dbReference>
<gene>
    <name evidence="2" type="ORF">MM171A00712_0027</name>
    <name evidence="3" type="ORF">MM171B00512_0023</name>
</gene>
<evidence type="ECO:0000313" key="2">
    <source>
        <dbReference type="EMBL" id="QJB00032.1"/>
    </source>
</evidence>
<dbReference type="AlphaFoldDB" id="A0A6M3M4V9"/>
<dbReference type="EMBL" id="MT143678">
    <property type="protein sequence ID" value="QJB00032.1"/>
    <property type="molecule type" value="Genomic_DNA"/>
</dbReference>
<proteinExistence type="predicted"/>
<evidence type="ECO:0000256" key="1">
    <source>
        <dbReference type="SAM" id="MobiDB-lite"/>
    </source>
</evidence>
<feature type="compositionally biased region" description="Basic residues" evidence="1">
    <location>
        <begin position="49"/>
        <end position="63"/>
    </location>
</feature>
<protein>
    <submittedName>
        <fullName evidence="2">Uncharacterized protein</fullName>
    </submittedName>
</protein>
<reference evidence="2" key="1">
    <citation type="submission" date="2020-03" db="EMBL/GenBank/DDBJ databases">
        <title>The deep terrestrial virosphere.</title>
        <authorList>
            <person name="Holmfeldt K."/>
            <person name="Nilsson E."/>
            <person name="Simone D."/>
            <person name="Lopez-Fernandez M."/>
            <person name="Wu X."/>
            <person name="de Brujin I."/>
            <person name="Lundin D."/>
            <person name="Andersson A."/>
            <person name="Bertilsson S."/>
            <person name="Dopson M."/>
        </authorList>
    </citation>
    <scope>NUCLEOTIDE SEQUENCE</scope>
    <source>
        <strain evidence="2">MM171A00712</strain>
        <strain evidence="3">MM171B00512</strain>
    </source>
</reference>
<organism evidence="2">
    <name type="scientific">viral metagenome</name>
    <dbReference type="NCBI Taxonomy" id="1070528"/>
    <lineage>
        <taxon>unclassified sequences</taxon>
        <taxon>metagenomes</taxon>
        <taxon>organismal metagenomes</taxon>
    </lineage>
</organism>
<name>A0A6M3M4V9_9ZZZZ</name>
<evidence type="ECO:0000313" key="3">
    <source>
        <dbReference type="EMBL" id="QJB03980.1"/>
    </source>
</evidence>
<accession>A0A6M3M4V9</accession>
<sequence length="63" mass="6732">MKCGACNGLGYKEYRFGLVMIGCKACKGEGEIYEGTGRTDSDGGGKAPRTARKRRQSKARKGA</sequence>